<sequence length="375" mass="43103">MMRSGTIRKRLQGIAEYKSFIPSDLPFELHMDEKLQGLLSRADLAIGRLDSVAEFLPDIDFFIFMYVRKEATVSSQIEGTQATFIDVLKKEAKIDEGEVHKDVDEVINYITAMNYGLSKLQELPLSLRLLKDIHTKLLSGVRGEYKTPGEFRTSQNWIGGPSIETATFIPPPATDVFHLMGNLEEYMHSPISTPILIKVGLIHAQFETIHPFLDGNGRIGRLLITFYLCQQKTLHKPLLYLSEFFKKHRQVYYDRLNNFRSKDDIEEWLEFFLQGIIDTSEQAVETARRIIHLRELGIKKISTYGRSTEKAMIIYQHLFQSPMIRVKDVEKIVSLTNPAALTLVDKFLSAGILKELTGFKRNRVFSFSDYVALFE</sequence>
<dbReference type="Pfam" id="PF13784">
    <property type="entry name" value="Fic_N"/>
    <property type="match status" value="1"/>
</dbReference>
<dbReference type="STRING" id="1798382.A3D77_05065"/>
<dbReference type="InterPro" id="IPR036597">
    <property type="entry name" value="Fido-like_dom_sf"/>
</dbReference>
<keyword evidence="1" id="KW-0067">ATP-binding</keyword>
<dbReference type="PROSITE" id="PS51459">
    <property type="entry name" value="FIDO"/>
    <property type="match status" value="1"/>
</dbReference>
<comment type="caution">
    <text evidence="5">The sequence shown here is derived from an EMBL/GenBank/DDBJ whole genome shotgun (WGS) entry which is preliminary data.</text>
</comment>
<evidence type="ECO:0000256" key="1">
    <source>
        <dbReference type="PIRSR" id="PIRSR038925-1"/>
    </source>
</evidence>
<reference evidence="5 6" key="1">
    <citation type="journal article" date="2016" name="Nat. Commun.">
        <title>Thousands of microbial genomes shed light on interconnected biogeochemical processes in an aquifer system.</title>
        <authorList>
            <person name="Anantharaman K."/>
            <person name="Brown C.T."/>
            <person name="Hug L.A."/>
            <person name="Sharon I."/>
            <person name="Castelle C.J."/>
            <person name="Probst A.J."/>
            <person name="Thomas B.C."/>
            <person name="Singh A."/>
            <person name="Wilkins M.J."/>
            <person name="Karaoz U."/>
            <person name="Brodie E.L."/>
            <person name="Williams K.H."/>
            <person name="Hubbard S.S."/>
            <person name="Banfield J.F."/>
        </authorList>
    </citation>
    <scope>NUCLEOTIDE SEQUENCE [LARGE SCALE GENOMIC DNA]</scope>
</reference>
<dbReference type="InterPro" id="IPR025758">
    <property type="entry name" value="Fic/DOC_N"/>
</dbReference>
<organism evidence="5 6">
    <name type="scientific">Candidatus Gottesmanbacteria bacterium RIFCSPHIGHO2_02_FULL_39_11</name>
    <dbReference type="NCBI Taxonomy" id="1798382"/>
    <lineage>
        <taxon>Bacteria</taxon>
        <taxon>Candidatus Gottesmaniibacteriota</taxon>
    </lineage>
</organism>
<dbReference type="SUPFAM" id="SSF140931">
    <property type="entry name" value="Fic-like"/>
    <property type="match status" value="1"/>
</dbReference>
<dbReference type="InterPro" id="IPR040198">
    <property type="entry name" value="Fido_containing"/>
</dbReference>
<feature type="domain" description="Fido" evidence="4">
    <location>
        <begin position="125"/>
        <end position="274"/>
    </location>
</feature>
<gene>
    <name evidence="5" type="ORF">A3D77_05065</name>
</gene>
<feature type="binding site" evidence="3">
    <location>
        <begin position="252"/>
        <end position="253"/>
    </location>
    <ligand>
        <name>ATP</name>
        <dbReference type="ChEBI" id="CHEBI:30616"/>
    </ligand>
</feature>
<evidence type="ECO:0000313" key="5">
    <source>
        <dbReference type="EMBL" id="OGG13435.1"/>
    </source>
</evidence>
<dbReference type="Gene3D" id="1.10.3290.10">
    <property type="entry name" value="Fido-like domain"/>
    <property type="match status" value="1"/>
</dbReference>
<protein>
    <recommendedName>
        <fullName evidence="4">Fido domain-containing protein</fullName>
    </recommendedName>
</protein>
<dbReference type="Proteomes" id="UP000176923">
    <property type="component" value="Unassembled WGS sequence"/>
</dbReference>
<feature type="binding site" evidence="3">
    <location>
        <begin position="214"/>
        <end position="221"/>
    </location>
    <ligand>
        <name>ATP</name>
        <dbReference type="ChEBI" id="CHEBI:30616"/>
    </ligand>
</feature>
<evidence type="ECO:0000256" key="3">
    <source>
        <dbReference type="PIRSR" id="PIRSR640198-2"/>
    </source>
</evidence>
<feature type="binding site" evidence="1">
    <location>
        <position position="252"/>
    </location>
    <ligand>
        <name>ATP</name>
        <dbReference type="ChEBI" id="CHEBI:30616"/>
    </ligand>
</feature>
<feature type="active site" evidence="2">
    <location>
        <position position="210"/>
    </location>
</feature>
<feature type="binding site" evidence="1">
    <location>
        <position position="78"/>
    </location>
    <ligand>
        <name>ATP</name>
        <dbReference type="ChEBI" id="CHEBI:30616"/>
    </ligand>
</feature>
<dbReference type="AlphaFoldDB" id="A0A1F5ZM76"/>
<dbReference type="PANTHER" id="PTHR13504:SF38">
    <property type="entry name" value="FIDO DOMAIN-CONTAINING PROTEIN"/>
    <property type="match status" value="1"/>
</dbReference>
<accession>A0A1F5ZM76</accession>
<evidence type="ECO:0000313" key="6">
    <source>
        <dbReference type="Proteomes" id="UP000176923"/>
    </source>
</evidence>
<dbReference type="InterPro" id="IPR003812">
    <property type="entry name" value="Fido"/>
</dbReference>
<keyword evidence="1" id="KW-0547">Nucleotide-binding</keyword>
<dbReference type="GO" id="GO:0005524">
    <property type="term" value="F:ATP binding"/>
    <property type="evidence" value="ECO:0007669"/>
    <property type="project" value="UniProtKB-KW"/>
</dbReference>
<dbReference type="EMBL" id="MFJL01000036">
    <property type="protein sequence ID" value="OGG13435.1"/>
    <property type="molecule type" value="Genomic_DNA"/>
</dbReference>
<name>A0A1F5ZM76_9BACT</name>
<evidence type="ECO:0000256" key="2">
    <source>
        <dbReference type="PIRSR" id="PIRSR640198-1"/>
    </source>
</evidence>
<feature type="binding site" evidence="1">
    <location>
        <position position="210"/>
    </location>
    <ligand>
        <name>ATP</name>
        <dbReference type="ChEBI" id="CHEBI:30616"/>
    </ligand>
</feature>
<dbReference type="Pfam" id="PF02661">
    <property type="entry name" value="Fic"/>
    <property type="match status" value="1"/>
</dbReference>
<dbReference type="PIRSF" id="PIRSF038925">
    <property type="entry name" value="AMP-prot_trans"/>
    <property type="match status" value="1"/>
</dbReference>
<dbReference type="PANTHER" id="PTHR13504">
    <property type="entry name" value="FIDO DOMAIN-CONTAINING PROTEIN DDB_G0283145"/>
    <property type="match status" value="1"/>
</dbReference>
<proteinExistence type="predicted"/>
<dbReference type="InterPro" id="IPR026287">
    <property type="entry name" value="SoFic-like"/>
</dbReference>
<evidence type="ECO:0000259" key="4">
    <source>
        <dbReference type="PROSITE" id="PS51459"/>
    </source>
</evidence>
<feature type="binding site" evidence="1">
    <location>
        <begin position="215"/>
        <end position="221"/>
    </location>
    <ligand>
        <name>ATP</name>
        <dbReference type="ChEBI" id="CHEBI:30616"/>
    </ligand>
</feature>